<feature type="region of interest" description="Disordered" evidence="1">
    <location>
        <begin position="84"/>
        <end position="104"/>
    </location>
</feature>
<feature type="compositionally biased region" description="Basic and acidic residues" evidence="1">
    <location>
        <begin position="84"/>
        <end position="94"/>
    </location>
</feature>
<dbReference type="GO" id="GO:0010106">
    <property type="term" value="P:cellular response to iron ion starvation"/>
    <property type="evidence" value="ECO:0007669"/>
    <property type="project" value="InterPro"/>
</dbReference>
<evidence type="ECO:0000256" key="1">
    <source>
        <dbReference type="SAM" id="MobiDB-lite"/>
    </source>
</evidence>
<evidence type="ECO:0000313" key="3">
    <source>
        <dbReference type="EMBL" id="WOH13020.1"/>
    </source>
</evidence>
<dbReference type="PANTHER" id="PTHR47718:SF3">
    <property type="entry name" value="PROTEIN FAR1-RELATED SEQUENCE 5-LIKE"/>
    <property type="match status" value="1"/>
</dbReference>
<reference evidence="3" key="2">
    <citation type="submission" date="2022-03" db="EMBL/GenBank/DDBJ databases">
        <title>Draft title - Genomic analysis of global carrot germplasm unveils the trajectory of domestication and the origin of high carotenoid orange carrot.</title>
        <authorList>
            <person name="Iorizzo M."/>
            <person name="Ellison S."/>
            <person name="Senalik D."/>
            <person name="Macko-Podgorni A."/>
            <person name="Grzebelus D."/>
            <person name="Bostan H."/>
            <person name="Rolling W."/>
            <person name="Curaba J."/>
            <person name="Simon P."/>
        </authorList>
    </citation>
    <scope>NUCLEOTIDE SEQUENCE</scope>
    <source>
        <tissue evidence="3">Leaf</tissue>
    </source>
</reference>
<dbReference type="GO" id="GO:0000981">
    <property type="term" value="F:DNA-binding transcription factor activity, RNA polymerase II-specific"/>
    <property type="evidence" value="ECO:0007669"/>
    <property type="project" value="InterPro"/>
</dbReference>
<organism evidence="3 4">
    <name type="scientific">Daucus carota subsp. sativus</name>
    <name type="common">Carrot</name>
    <dbReference type="NCBI Taxonomy" id="79200"/>
    <lineage>
        <taxon>Eukaryota</taxon>
        <taxon>Viridiplantae</taxon>
        <taxon>Streptophyta</taxon>
        <taxon>Embryophyta</taxon>
        <taxon>Tracheophyta</taxon>
        <taxon>Spermatophyta</taxon>
        <taxon>Magnoliopsida</taxon>
        <taxon>eudicotyledons</taxon>
        <taxon>Gunneridae</taxon>
        <taxon>Pentapetalae</taxon>
        <taxon>asterids</taxon>
        <taxon>campanulids</taxon>
        <taxon>Apiales</taxon>
        <taxon>Apiaceae</taxon>
        <taxon>Apioideae</taxon>
        <taxon>Scandiceae</taxon>
        <taxon>Daucinae</taxon>
        <taxon>Daucus</taxon>
        <taxon>Daucus sect. Daucus</taxon>
    </lineage>
</organism>
<dbReference type="Pfam" id="PF08731">
    <property type="entry name" value="AFT"/>
    <property type="match status" value="1"/>
</dbReference>
<evidence type="ECO:0000259" key="2">
    <source>
        <dbReference type="Pfam" id="PF10551"/>
    </source>
</evidence>
<dbReference type="AlphaFoldDB" id="A0AAF0XRT7"/>
<dbReference type="Pfam" id="PF10551">
    <property type="entry name" value="MULE"/>
    <property type="match status" value="1"/>
</dbReference>
<sequence length="481" mass="55074">MDGEKDFSDVYFGLNSGSPVNVGHLFETDKSFCSRRDLQIFVRNVGQKNNIGIVVTASRGGDGKGLGDAVVYFGCERSLSYRRNKEKDNTSEVKNKKRSSGTKRCNCPFRLKGKEISAGEWRLFVIDGNHNHDFPIYNVGRSIMSRLSEDEKLKAKEMTQAHVPPSQILISIKNENKENLTTMKQVYNYRQTLRKEEMGDRSVTQQLLSYLNKESYFFSYRASPTDVVTDLFFANKKAVQLLHQFYYVLIMDCTYKTNKYKMPLLQIVGCVPTGKNFVVGLAFLQDEKKDSFEWALQCTKALFDQNHLPEVIVTDREYALMNAIDGVFPSSYHMLCTRHIAKNVESRAKVGTRSEIFARGFVGRWNQIVHAETEVDYEEKNTWLIHAKKFVHAYTNKVLHFGNRTTNRVESAHNALKRFLKTSTGSLDTIWSRVHSFLELQENEIKASFVRSTNKDLHISVLHLLTGLTGKISHVAIKKDL</sequence>
<dbReference type="KEGG" id="dcr:108198477"/>
<name>A0AAF0XRT7_DAUCS</name>
<gene>
    <name evidence="3" type="ORF">DCAR_0832529</name>
</gene>
<proteinExistence type="predicted"/>
<dbReference type="PANTHER" id="PTHR47718">
    <property type="entry name" value="OS01G0519700 PROTEIN"/>
    <property type="match status" value="1"/>
</dbReference>
<dbReference type="GO" id="GO:0045944">
    <property type="term" value="P:positive regulation of transcription by RNA polymerase II"/>
    <property type="evidence" value="ECO:0007669"/>
    <property type="project" value="InterPro"/>
</dbReference>
<protein>
    <recommendedName>
        <fullName evidence="2">MULE transposase domain-containing protein</fullName>
    </recommendedName>
</protein>
<dbReference type="InterPro" id="IPR018289">
    <property type="entry name" value="MULE_transposase_dom"/>
</dbReference>
<evidence type="ECO:0000313" key="4">
    <source>
        <dbReference type="Proteomes" id="UP000077755"/>
    </source>
</evidence>
<accession>A0AAF0XRT7</accession>
<dbReference type="InterPro" id="IPR014842">
    <property type="entry name" value="AFT"/>
</dbReference>
<reference evidence="3" key="1">
    <citation type="journal article" date="2016" name="Nat. Genet.">
        <title>A high-quality carrot genome assembly provides new insights into carotenoid accumulation and asterid genome evolution.</title>
        <authorList>
            <person name="Iorizzo M."/>
            <person name="Ellison S."/>
            <person name="Senalik D."/>
            <person name="Zeng P."/>
            <person name="Satapoomin P."/>
            <person name="Huang J."/>
            <person name="Bowman M."/>
            <person name="Iovene M."/>
            <person name="Sanseverino W."/>
            <person name="Cavagnaro P."/>
            <person name="Yildiz M."/>
            <person name="Macko-Podgorni A."/>
            <person name="Moranska E."/>
            <person name="Grzebelus E."/>
            <person name="Grzebelus D."/>
            <person name="Ashrafi H."/>
            <person name="Zheng Z."/>
            <person name="Cheng S."/>
            <person name="Spooner D."/>
            <person name="Van Deynze A."/>
            <person name="Simon P."/>
        </authorList>
    </citation>
    <scope>NUCLEOTIDE SEQUENCE</scope>
    <source>
        <tissue evidence="3">Leaf</tissue>
    </source>
</reference>
<dbReference type="EMBL" id="CP093350">
    <property type="protein sequence ID" value="WOH13020.1"/>
    <property type="molecule type" value="Genomic_DNA"/>
</dbReference>
<keyword evidence="4" id="KW-1185">Reference proteome</keyword>
<feature type="domain" description="MULE transposase" evidence="2">
    <location>
        <begin position="248"/>
        <end position="343"/>
    </location>
</feature>
<dbReference type="Proteomes" id="UP000077755">
    <property type="component" value="Chromosome 8"/>
</dbReference>